<comment type="caution">
    <text evidence="11">The sequence shown here is derived from an EMBL/GenBank/DDBJ whole genome shotgun (WGS) entry which is preliminary data.</text>
</comment>
<dbReference type="Proteomes" id="UP000221394">
    <property type="component" value="Unassembled WGS sequence"/>
</dbReference>
<evidence type="ECO:0000256" key="2">
    <source>
        <dbReference type="ARBA" id="ARBA00005983"/>
    </source>
</evidence>
<dbReference type="SMART" id="SM00046">
    <property type="entry name" value="DAGKc"/>
    <property type="match status" value="1"/>
</dbReference>
<dbReference type="InterPro" id="IPR016064">
    <property type="entry name" value="NAD/diacylglycerol_kinase_sf"/>
</dbReference>
<dbReference type="PANTHER" id="PTHR12358:SF106">
    <property type="entry name" value="LIPID KINASE YEGS"/>
    <property type="match status" value="1"/>
</dbReference>
<dbReference type="EMBL" id="PDJH01000001">
    <property type="protein sequence ID" value="PFG35586.1"/>
    <property type="molecule type" value="Genomic_DNA"/>
</dbReference>
<feature type="region of interest" description="Disordered" evidence="9">
    <location>
        <begin position="1"/>
        <end position="20"/>
    </location>
</feature>
<evidence type="ECO:0000313" key="11">
    <source>
        <dbReference type="EMBL" id="PFG35586.1"/>
    </source>
</evidence>
<evidence type="ECO:0000256" key="6">
    <source>
        <dbReference type="ARBA" id="ARBA00022840"/>
    </source>
</evidence>
<keyword evidence="6" id="KW-0067">ATP-binding</keyword>
<reference evidence="11 12" key="1">
    <citation type="submission" date="2017-10" db="EMBL/GenBank/DDBJ databases">
        <title>Sequencing the genomes of 1000 actinobacteria strains.</title>
        <authorList>
            <person name="Klenk H.-P."/>
        </authorList>
    </citation>
    <scope>NUCLEOTIDE SEQUENCE [LARGE SCALE GENOMIC DNA]</scope>
    <source>
        <strain evidence="11 12">DSM 21574</strain>
    </source>
</reference>
<name>A0A2A9EA96_9MICO</name>
<keyword evidence="8" id="KW-1208">Phospholipid metabolism</keyword>
<feature type="domain" description="DAGKc" evidence="10">
    <location>
        <begin position="1"/>
        <end position="134"/>
    </location>
</feature>
<dbReference type="InterPro" id="IPR017438">
    <property type="entry name" value="ATP-NAD_kinase_N"/>
</dbReference>
<keyword evidence="7" id="KW-0594">Phospholipid biosynthesis</keyword>
<dbReference type="OrthoDB" id="142078at2"/>
<dbReference type="InterPro" id="IPR045540">
    <property type="entry name" value="YegS/DAGK_C"/>
</dbReference>
<dbReference type="AlphaFoldDB" id="A0A2A9EA96"/>
<keyword evidence="3" id="KW-0808">Transferase</keyword>
<dbReference type="Gene3D" id="3.40.50.10330">
    <property type="entry name" value="Probable inorganic polyphosphate/atp-NAD kinase, domain 1"/>
    <property type="match status" value="1"/>
</dbReference>
<evidence type="ECO:0000256" key="8">
    <source>
        <dbReference type="ARBA" id="ARBA00023264"/>
    </source>
</evidence>
<comment type="cofactor">
    <cofactor evidence="1">
        <name>Mg(2+)</name>
        <dbReference type="ChEBI" id="CHEBI:18420"/>
    </cofactor>
</comment>
<evidence type="ECO:0000256" key="4">
    <source>
        <dbReference type="ARBA" id="ARBA00022741"/>
    </source>
</evidence>
<dbReference type="SUPFAM" id="SSF111331">
    <property type="entry name" value="NAD kinase/diacylglycerol kinase-like"/>
    <property type="match status" value="1"/>
</dbReference>
<sequence>MSRIGLVVNPTSGKGRGTTAGIRTRDRLTTAGHTVVDLSGSSLLDAMHHARQGVIDGLDALVVVGGDGMVHLGFNAVAATTVPLGIVAVGSGNDFARATGLPRHKVDAAVDVLLDALGNGRFRAVDAAHVNVPGHLDGRWYAGVLSAGLDAAVNERANRLSFPRGHLKYMRALVGELGAFKPFGYRVTMGERVWESAGTLVSVANSPAFGGGLRIAPEAEVDDGQLDVVLAGPFTRWGATRILPRVYGGSHVKHPSVDVVRATKVLVEPTDAGLAPPVAMADGESIGPLPLQVEVHARAVRLLV</sequence>
<keyword evidence="4" id="KW-0547">Nucleotide-binding</keyword>
<evidence type="ECO:0000256" key="5">
    <source>
        <dbReference type="ARBA" id="ARBA00022777"/>
    </source>
</evidence>
<evidence type="ECO:0000256" key="7">
    <source>
        <dbReference type="ARBA" id="ARBA00023209"/>
    </source>
</evidence>
<dbReference type="GO" id="GO:0005886">
    <property type="term" value="C:plasma membrane"/>
    <property type="evidence" value="ECO:0007669"/>
    <property type="project" value="TreeGrafter"/>
</dbReference>
<dbReference type="GO" id="GO:0005524">
    <property type="term" value="F:ATP binding"/>
    <property type="evidence" value="ECO:0007669"/>
    <property type="project" value="UniProtKB-KW"/>
</dbReference>
<protein>
    <submittedName>
        <fullName evidence="11">Diacylglycerol kinase</fullName>
    </submittedName>
</protein>
<organism evidence="11 12">
    <name type="scientific">Flavimobilis soli</name>
    <dbReference type="NCBI Taxonomy" id="442709"/>
    <lineage>
        <taxon>Bacteria</taxon>
        <taxon>Bacillati</taxon>
        <taxon>Actinomycetota</taxon>
        <taxon>Actinomycetes</taxon>
        <taxon>Micrococcales</taxon>
        <taxon>Jonesiaceae</taxon>
        <taxon>Flavimobilis</taxon>
    </lineage>
</organism>
<gene>
    <name evidence="11" type="ORF">ATL41_0281</name>
</gene>
<evidence type="ECO:0000256" key="1">
    <source>
        <dbReference type="ARBA" id="ARBA00001946"/>
    </source>
</evidence>
<keyword evidence="12" id="KW-1185">Reference proteome</keyword>
<dbReference type="Gene3D" id="2.60.200.40">
    <property type="match status" value="1"/>
</dbReference>
<evidence type="ECO:0000256" key="3">
    <source>
        <dbReference type="ARBA" id="ARBA00022679"/>
    </source>
</evidence>
<comment type="similarity">
    <text evidence="2">Belongs to the diacylglycerol/lipid kinase family.</text>
</comment>
<keyword evidence="7" id="KW-0443">Lipid metabolism</keyword>
<dbReference type="PROSITE" id="PS50146">
    <property type="entry name" value="DAGK"/>
    <property type="match status" value="1"/>
</dbReference>
<proteinExistence type="inferred from homology"/>
<keyword evidence="7" id="KW-0444">Lipid biosynthesis</keyword>
<dbReference type="InterPro" id="IPR001206">
    <property type="entry name" value="Diacylglycerol_kinase_cat_dom"/>
</dbReference>
<accession>A0A2A9EA96</accession>
<keyword evidence="5 11" id="KW-0418">Kinase</keyword>
<dbReference type="PANTHER" id="PTHR12358">
    <property type="entry name" value="SPHINGOSINE KINASE"/>
    <property type="match status" value="1"/>
</dbReference>
<dbReference type="GO" id="GO:0008654">
    <property type="term" value="P:phospholipid biosynthetic process"/>
    <property type="evidence" value="ECO:0007669"/>
    <property type="project" value="UniProtKB-KW"/>
</dbReference>
<dbReference type="Pfam" id="PF00781">
    <property type="entry name" value="DAGK_cat"/>
    <property type="match status" value="1"/>
</dbReference>
<dbReference type="RefSeq" id="WP_098456870.1">
    <property type="nucleotide sequence ID" value="NZ_PDJH01000001.1"/>
</dbReference>
<dbReference type="GO" id="GO:0004143">
    <property type="term" value="F:ATP-dependent diacylglycerol kinase activity"/>
    <property type="evidence" value="ECO:0007669"/>
    <property type="project" value="TreeGrafter"/>
</dbReference>
<evidence type="ECO:0000313" key="12">
    <source>
        <dbReference type="Proteomes" id="UP000221394"/>
    </source>
</evidence>
<dbReference type="InterPro" id="IPR050187">
    <property type="entry name" value="Lipid_Phosphate_FormReg"/>
</dbReference>
<evidence type="ECO:0000259" key="10">
    <source>
        <dbReference type="PROSITE" id="PS50146"/>
    </source>
</evidence>
<dbReference type="Pfam" id="PF19279">
    <property type="entry name" value="YegS_C"/>
    <property type="match status" value="1"/>
</dbReference>
<evidence type="ECO:0000256" key="9">
    <source>
        <dbReference type="SAM" id="MobiDB-lite"/>
    </source>
</evidence>